<feature type="transmembrane region" description="Helical" evidence="1">
    <location>
        <begin position="37"/>
        <end position="57"/>
    </location>
</feature>
<dbReference type="EMBL" id="JAHCQH010000012">
    <property type="protein sequence ID" value="MBS9476033.1"/>
    <property type="molecule type" value="Genomic_DNA"/>
</dbReference>
<dbReference type="HAMAP" id="MF_02088">
    <property type="entry name" value="Q_prec_transport"/>
    <property type="match status" value="1"/>
</dbReference>
<dbReference type="Proteomes" id="UP001166585">
    <property type="component" value="Unassembled WGS sequence"/>
</dbReference>
<feature type="transmembrane region" description="Helical" evidence="1">
    <location>
        <begin position="12"/>
        <end position="31"/>
    </location>
</feature>
<feature type="transmembrane region" description="Helical" evidence="1">
    <location>
        <begin position="69"/>
        <end position="87"/>
    </location>
</feature>
<feature type="transmembrane region" description="Helical" evidence="1">
    <location>
        <begin position="125"/>
        <end position="145"/>
    </location>
</feature>
<dbReference type="PANTHER" id="PTHR34300:SF1">
    <property type="entry name" value="QUEUOSINE PRECURSOR TRANSPORTER"/>
    <property type="match status" value="1"/>
</dbReference>
<organism evidence="2 3">
    <name type="scientific">Ancylobacter radicis</name>
    <dbReference type="NCBI Taxonomy" id="2836179"/>
    <lineage>
        <taxon>Bacteria</taxon>
        <taxon>Pseudomonadati</taxon>
        <taxon>Pseudomonadota</taxon>
        <taxon>Alphaproteobacteria</taxon>
        <taxon>Hyphomicrobiales</taxon>
        <taxon>Xanthobacteraceae</taxon>
        <taxon>Ancylobacter</taxon>
    </lineage>
</organism>
<proteinExistence type="inferred from homology"/>
<comment type="function">
    <text evidence="1">Involved in the import of queuosine (Q) precursors, required for Q precursor salvage.</text>
</comment>
<comment type="caution">
    <text evidence="2">The sequence shown here is derived from an EMBL/GenBank/DDBJ whole genome shotgun (WGS) entry which is preliminary data.</text>
</comment>
<dbReference type="Pfam" id="PF02592">
    <property type="entry name" value="Vut_1"/>
    <property type="match status" value="1"/>
</dbReference>
<keyword evidence="1" id="KW-0472">Membrane</keyword>
<protein>
    <recommendedName>
        <fullName evidence="1">Probable queuosine precursor transporter</fullName>
        <shortName evidence="1">Q precursor transporter</shortName>
    </recommendedName>
</protein>
<dbReference type="InterPro" id="IPR003744">
    <property type="entry name" value="YhhQ"/>
</dbReference>
<keyword evidence="1" id="KW-0812">Transmembrane</keyword>
<feature type="transmembrane region" description="Helical" evidence="1">
    <location>
        <begin position="165"/>
        <end position="186"/>
    </location>
</feature>
<accession>A0ABS5R2Z3</accession>
<evidence type="ECO:0000256" key="1">
    <source>
        <dbReference type="HAMAP-Rule" id="MF_02088"/>
    </source>
</evidence>
<comment type="similarity">
    <text evidence="1">Belongs to the vitamin uptake transporter (VUT/ECF) (TC 2.A.88) family. Q precursor transporter subfamily.</text>
</comment>
<keyword evidence="1" id="KW-0813">Transport</keyword>
<evidence type="ECO:0000313" key="2">
    <source>
        <dbReference type="EMBL" id="MBS9476033.1"/>
    </source>
</evidence>
<name>A0ABS5R2Z3_9HYPH</name>
<feature type="transmembrane region" description="Helical" evidence="1">
    <location>
        <begin position="93"/>
        <end position="113"/>
    </location>
</feature>
<evidence type="ECO:0000313" key="3">
    <source>
        <dbReference type="Proteomes" id="UP001166585"/>
    </source>
</evidence>
<keyword evidence="1" id="KW-1133">Transmembrane helix</keyword>
<dbReference type="NCBIfam" id="TIGR00697">
    <property type="entry name" value="queuosine precursor transporter"/>
    <property type="match status" value="1"/>
</dbReference>
<reference evidence="2" key="1">
    <citation type="submission" date="2021-05" db="EMBL/GenBank/DDBJ databases">
        <authorList>
            <person name="Sun Q."/>
            <person name="Inoue M."/>
        </authorList>
    </citation>
    <scope>NUCLEOTIDE SEQUENCE</scope>
    <source>
        <strain evidence="2">VKM B-3255</strain>
    </source>
</reference>
<gene>
    <name evidence="2" type="ORF">KIP89_02815</name>
</gene>
<keyword evidence="1" id="KW-1003">Cell membrane</keyword>
<comment type="subcellular location">
    <subcellularLocation>
        <location evidence="1">Cell inner membrane</location>
        <topology evidence="1">Multi-pass membrane protein</topology>
    </subcellularLocation>
</comment>
<keyword evidence="3" id="KW-1185">Reference proteome</keyword>
<keyword evidence="1" id="KW-0997">Cell inner membrane</keyword>
<dbReference type="PANTHER" id="PTHR34300">
    <property type="entry name" value="QUEUOSINE PRECURSOR TRANSPORTER-RELATED"/>
    <property type="match status" value="1"/>
</dbReference>
<sequence>MKIAGTEVSGVSLAIPVVAMMAVVAASNVLVQHPVEYFGLAEVLTWGAFTYPLAFLVNDLTNRRFGPAVTRQVVYAGFALAVVLSIWLATPRIALASGSAFLVGQLLDIGVFNRLRRLSWWHAPLAGSLLGSALDTVLFFSLAFAGDADMSFPVTYAATGITVPLWVGLGFFDFLVKVGCALLALIPYGALMGWLKPWNGAPATGPLAR</sequence>